<dbReference type="VEuPathDB" id="FungiDB:MCYG_05061"/>
<dbReference type="OrthoDB" id="2121828at2759"/>
<evidence type="ECO:0000313" key="9">
    <source>
        <dbReference type="Proteomes" id="UP000002035"/>
    </source>
</evidence>
<dbReference type="SUPFAM" id="SSF49503">
    <property type="entry name" value="Cupredoxins"/>
    <property type="match status" value="1"/>
</dbReference>
<protein>
    <recommendedName>
        <fullName evidence="7">Plastocyanin-like domain-containing protein</fullName>
    </recommendedName>
</protein>
<evidence type="ECO:0000256" key="6">
    <source>
        <dbReference type="SAM" id="SignalP"/>
    </source>
</evidence>
<feature type="chain" id="PRO_5002951596" description="Plastocyanin-like domain-containing protein" evidence="6">
    <location>
        <begin position="21"/>
        <end position="117"/>
    </location>
</feature>
<keyword evidence="2" id="KW-0479">Metal-binding</keyword>
<dbReference type="Proteomes" id="UP000002035">
    <property type="component" value="Unassembled WGS sequence"/>
</dbReference>
<dbReference type="GO" id="GO:0005507">
    <property type="term" value="F:copper ion binding"/>
    <property type="evidence" value="ECO:0007669"/>
    <property type="project" value="InterPro"/>
</dbReference>
<dbReference type="Gene3D" id="2.60.40.420">
    <property type="entry name" value="Cupredoxins - blue copper proteins"/>
    <property type="match status" value="1"/>
</dbReference>
<evidence type="ECO:0000256" key="3">
    <source>
        <dbReference type="ARBA" id="ARBA00023002"/>
    </source>
</evidence>
<feature type="signal peptide" evidence="6">
    <location>
        <begin position="1"/>
        <end position="20"/>
    </location>
</feature>
<evidence type="ECO:0000256" key="4">
    <source>
        <dbReference type="ARBA" id="ARBA00023008"/>
    </source>
</evidence>
<keyword evidence="5" id="KW-0325">Glycoprotein</keyword>
<feature type="non-terminal residue" evidence="8">
    <location>
        <position position="117"/>
    </location>
</feature>
<reference evidence="9" key="1">
    <citation type="journal article" date="2012" name="MBio">
        <title>Comparative genome analysis of Trichophyton rubrum and related dermatophytes reveals candidate genes involved in infection.</title>
        <authorList>
            <person name="Martinez D.A."/>
            <person name="Oliver B.G."/>
            <person name="Graeser Y."/>
            <person name="Goldberg J.M."/>
            <person name="Li W."/>
            <person name="Martinez-Rossi N.M."/>
            <person name="Monod M."/>
            <person name="Shelest E."/>
            <person name="Barton R.C."/>
            <person name="Birch E."/>
            <person name="Brakhage A.A."/>
            <person name="Chen Z."/>
            <person name="Gurr S.J."/>
            <person name="Heiman D."/>
            <person name="Heitman J."/>
            <person name="Kosti I."/>
            <person name="Rossi A."/>
            <person name="Saif S."/>
            <person name="Samalova M."/>
            <person name="Saunders C.W."/>
            <person name="Shea T."/>
            <person name="Summerbell R.C."/>
            <person name="Xu J."/>
            <person name="Young S."/>
            <person name="Zeng Q."/>
            <person name="Birren B.W."/>
            <person name="Cuomo C.A."/>
            <person name="White T.C."/>
        </authorList>
    </citation>
    <scope>NUCLEOTIDE SEQUENCE [LARGE SCALE GENOMIC DNA]</scope>
    <source>
        <strain evidence="9">ATCC MYA-4605 / CBS 113480</strain>
    </source>
</reference>
<accession>C5FQT9</accession>
<evidence type="ECO:0000313" key="8">
    <source>
        <dbReference type="EMBL" id="EEQ32242.1"/>
    </source>
</evidence>
<dbReference type="GO" id="GO:0016491">
    <property type="term" value="F:oxidoreductase activity"/>
    <property type="evidence" value="ECO:0007669"/>
    <property type="project" value="UniProtKB-KW"/>
</dbReference>
<dbReference type="PANTHER" id="PTHR11709:SF488">
    <property type="entry name" value="LACCASE-RELATED"/>
    <property type="match status" value="1"/>
</dbReference>
<dbReference type="RefSeq" id="XP_002847324.1">
    <property type="nucleotide sequence ID" value="XM_002847278.1"/>
</dbReference>
<dbReference type="AlphaFoldDB" id="C5FQT9"/>
<gene>
    <name evidence="8" type="ORF">MCYG_05061</name>
</gene>
<keyword evidence="9" id="KW-1185">Reference proteome</keyword>
<dbReference type="Pfam" id="PF07732">
    <property type="entry name" value="Cu-oxidase_3"/>
    <property type="match status" value="1"/>
</dbReference>
<dbReference type="EMBL" id="DS995704">
    <property type="protein sequence ID" value="EEQ32242.1"/>
    <property type="molecule type" value="Genomic_DNA"/>
</dbReference>
<dbReference type="HOGENOM" id="CLU_2090434_0_0_1"/>
<dbReference type="GeneID" id="9226179"/>
<organism evidence="8 9">
    <name type="scientific">Arthroderma otae (strain ATCC MYA-4605 / CBS 113480)</name>
    <name type="common">Microsporum canis</name>
    <dbReference type="NCBI Taxonomy" id="554155"/>
    <lineage>
        <taxon>Eukaryota</taxon>
        <taxon>Fungi</taxon>
        <taxon>Dikarya</taxon>
        <taxon>Ascomycota</taxon>
        <taxon>Pezizomycotina</taxon>
        <taxon>Eurotiomycetes</taxon>
        <taxon>Eurotiomycetidae</taxon>
        <taxon>Onygenales</taxon>
        <taxon>Arthrodermataceae</taxon>
        <taxon>Microsporum</taxon>
    </lineage>
</organism>
<evidence type="ECO:0000259" key="7">
    <source>
        <dbReference type="Pfam" id="PF07732"/>
    </source>
</evidence>
<dbReference type="STRING" id="554155.C5FQT9"/>
<proteinExistence type="inferred from homology"/>
<evidence type="ECO:0000256" key="1">
    <source>
        <dbReference type="ARBA" id="ARBA00010609"/>
    </source>
</evidence>
<dbReference type="OMA" id="MRDMILI"/>
<comment type="similarity">
    <text evidence="1">Belongs to the multicopper oxidase family.</text>
</comment>
<dbReference type="PANTHER" id="PTHR11709">
    <property type="entry name" value="MULTI-COPPER OXIDASE"/>
    <property type="match status" value="1"/>
</dbReference>
<keyword evidence="3" id="KW-0560">Oxidoreductase</keyword>
<keyword evidence="6" id="KW-0732">Signal</keyword>
<dbReference type="InterPro" id="IPR011707">
    <property type="entry name" value="Cu-oxidase-like_N"/>
</dbReference>
<dbReference type="InterPro" id="IPR008972">
    <property type="entry name" value="Cupredoxin"/>
</dbReference>
<name>C5FQT9_ARTOC</name>
<dbReference type="InterPro" id="IPR045087">
    <property type="entry name" value="Cu-oxidase_fam"/>
</dbReference>
<evidence type="ECO:0000256" key="5">
    <source>
        <dbReference type="ARBA" id="ARBA00023180"/>
    </source>
</evidence>
<feature type="domain" description="Plastocyanin-like" evidence="7">
    <location>
        <begin position="34"/>
        <end position="117"/>
    </location>
</feature>
<dbReference type="eggNOG" id="KOG1263">
    <property type="taxonomic scope" value="Eukaryota"/>
</dbReference>
<sequence>MMQKFMTGLALAIAMPFSLALEASRGYRLFSLTVTWGKHSPDGFMRDMILINGQFPGPVLEANEGDEVWVEVFNLTPFNTTMHYHVLANPTLIGIEMSQTPWSDGVPGVSQRQILPG</sequence>
<evidence type="ECO:0000256" key="2">
    <source>
        <dbReference type="ARBA" id="ARBA00022723"/>
    </source>
</evidence>
<keyword evidence="4" id="KW-0186">Copper</keyword>